<dbReference type="SMART" id="SM01260">
    <property type="entry name" value="LANC_like"/>
    <property type="match status" value="1"/>
</dbReference>
<reference evidence="2 3" key="1">
    <citation type="journal article" date="2021" name="Microbiol. Spectr.">
        <title>A Single Bacterium Capable of Oxidation and Reduction of Iron at Circumneutral pH.</title>
        <authorList>
            <person name="Kato S."/>
            <person name="Ohkuma M."/>
        </authorList>
    </citation>
    <scope>NUCLEOTIDE SEQUENCE [LARGE SCALE GENOMIC DNA]</scope>
    <source>
        <strain evidence="2 3">MIZ03</strain>
    </source>
</reference>
<dbReference type="InterPro" id="IPR007822">
    <property type="entry name" value="LANC-like"/>
</dbReference>
<dbReference type="PIRSF" id="PIRSF037228">
    <property type="entry name" value="Lant_mod_RumM"/>
    <property type="match status" value="1"/>
</dbReference>
<sequence>MPTPIHNPAHPDAAPGTADTATLIADIARRNSGLQATAIPADQRQTEPAVRQRWQRWLRFGGGYNWRTLRRRMRAEGLRPSAVYQPRELAVLPAWCATLERLMRQAKALGHTPEKLAEALPPDSTHLPFATLLAPCLLVARERLAAKGLQLTPEQLAPDALHGMERALLTRLAEVAGGCLLALFAPRSKVNAMMLSLLGGANAQAPTGQYQAFVQDQLNDGYAELFQRWPVLARLMACIVDDWAGSCHEFLSRLATDHAGLRQRFFPALPSAAVTAVDATLSDPHAGGRTVVKLSFADGTRLVYKPRPMAMEAIFSQAVAWLNAQSAELGPQGPGHRVAQVWAQQDYGWMEWIEVQPMASEDAHAYHWRMGSLLGLFRALNGADMHLENIVAAGAQPVFIDVECLLHPSSRPLLEMPAVARDEGWLTPRAVLHMGVMPFYGFSKNNLPHNMGAIGGPPSGGGPEVPQFVHANSDWMALQWVVQPLTTHHYPRTAQGWCNSLLHGQAMAAGFRDTMGQVLAQRDWLLDSADSPLAGLRTACGRHLARTTWNYGTLLRGAVAPESLTDGVMFDLTFEPLHRHMALFSDGFRAMAPAEREDLRQLDVPRFGFAADSLQLLDARGRALGPMHDIPPYAATAASLRALTAQQIEWEANVLERALWPEDGSAAIGVQACADKLLARRLSAPNGQTLWLGLGDAGEGLTVRPIELGLYAGVSGVALALAAAGHASADKSLSQLANQTLMSALDQLPATARGDAAVDTRSLEKAFYAGLPGIGLDQGAAGILFALDQCASLSGDAALHCRVEHLARHWVSGPRLQVLLQPGHHFDYLNGVAGLLLVLLNLDGSAGARQQFLADAQRCGDHLLQHARRTEQGLVWAKPGAHGLSGLSHGGAGFAVALVALYRATGHRPYRDAAFAALAHEATLFNPAVGNWRDMRGFTGHDVSTVQHCGCSWCHGAPGIALGRAAVIRMLADELTSTEYRQLRSDLEVALATTRQSLADLEAPAIDDLCCGAVGRMDILLECGRLLGQAEWVDFARQQAQARLARWTAEPNGTSLHYWFSGKNMAGADLSLFKGIASLTYLQARLAAPDSVPCVLLPYHIPGGVLPLW</sequence>
<name>A0ABM7MH98_9BURK</name>
<dbReference type="CDD" id="cd04792">
    <property type="entry name" value="LanM-like"/>
    <property type="match status" value="1"/>
</dbReference>
<accession>A0ABM7MH98</accession>
<protein>
    <recommendedName>
        <fullName evidence="1">Lantibiotic biosynthesis protein dehydration domain-containing protein</fullName>
    </recommendedName>
</protein>
<dbReference type="Pfam" id="PF13575">
    <property type="entry name" value="DUF4135"/>
    <property type="match status" value="1"/>
</dbReference>
<dbReference type="Proteomes" id="UP000824366">
    <property type="component" value="Chromosome"/>
</dbReference>
<dbReference type="InterPro" id="IPR025410">
    <property type="entry name" value="Lant_dehyd"/>
</dbReference>
<dbReference type="SUPFAM" id="SSF158745">
    <property type="entry name" value="LanC-like"/>
    <property type="match status" value="1"/>
</dbReference>
<proteinExistence type="predicted"/>
<organism evidence="2 3">
    <name type="scientific">Rhodoferax lithotrophicus</name>
    <dbReference type="NCBI Taxonomy" id="2798804"/>
    <lineage>
        <taxon>Bacteria</taxon>
        <taxon>Pseudomonadati</taxon>
        <taxon>Pseudomonadota</taxon>
        <taxon>Betaproteobacteria</taxon>
        <taxon>Burkholderiales</taxon>
        <taxon>Comamonadaceae</taxon>
        <taxon>Rhodoferax</taxon>
    </lineage>
</organism>
<feature type="domain" description="Lantibiotic biosynthesis protein dehydration" evidence="1">
    <location>
        <begin position="229"/>
        <end position="608"/>
    </location>
</feature>
<dbReference type="Pfam" id="PF05147">
    <property type="entry name" value="LANC_like"/>
    <property type="match status" value="1"/>
</dbReference>
<dbReference type="PRINTS" id="PR01950">
    <property type="entry name" value="LANCSUPER"/>
</dbReference>
<dbReference type="Gene3D" id="1.50.10.20">
    <property type="match status" value="1"/>
</dbReference>
<keyword evidence="3" id="KW-1185">Reference proteome</keyword>
<dbReference type="RefSeq" id="WP_223907414.1">
    <property type="nucleotide sequence ID" value="NZ_AP024238.1"/>
</dbReference>
<gene>
    <name evidence="2" type="ORF">MIZ03_0419</name>
</gene>
<evidence type="ECO:0000313" key="3">
    <source>
        <dbReference type="Proteomes" id="UP000824366"/>
    </source>
</evidence>
<dbReference type="InterPro" id="IPR017146">
    <property type="entry name" value="Lanti_2_LanM"/>
</dbReference>
<evidence type="ECO:0000313" key="2">
    <source>
        <dbReference type="EMBL" id="BCO25558.1"/>
    </source>
</evidence>
<dbReference type="EMBL" id="AP024238">
    <property type="protein sequence ID" value="BCO25558.1"/>
    <property type="molecule type" value="Genomic_DNA"/>
</dbReference>
<dbReference type="NCBIfam" id="TIGR03897">
    <property type="entry name" value="lanti_2_LanM"/>
    <property type="match status" value="1"/>
</dbReference>
<evidence type="ECO:0000259" key="1">
    <source>
        <dbReference type="Pfam" id="PF13575"/>
    </source>
</evidence>